<reference evidence="2 3" key="1">
    <citation type="submission" date="2020-08" db="EMBL/GenBank/DDBJ databases">
        <title>Genomic Encyclopedia of Type Strains, Phase IV (KMG-IV): sequencing the most valuable type-strain genomes for metagenomic binning, comparative biology and taxonomic classification.</title>
        <authorList>
            <person name="Goeker M."/>
        </authorList>
    </citation>
    <scope>NUCLEOTIDE SEQUENCE [LARGE SCALE GENOMIC DNA]</scope>
    <source>
        <strain evidence="2 3">DSM 27057</strain>
    </source>
</reference>
<evidence type="ECO:0000256" key="1">
    <source>
        <dbReference type="SAM" id="MobiDB-lite"/>
    </source>
</evidence>
<evidence type="ECO:0000313" key="2">
    <source>
        <dbReference type="EMBL" id="MBB3954539.1"/>
    </source>
</evidence>
<organism evidence="2 3">
    <name type="scientific">Novosphingobium sediminicola</name>
    <dbReference type="NCBI Taxonomy" id="563162"/>
    <lineage>
        <taxon>Bacteria</taxon>
        <taxon>Pseudomonadati</taxon>
        <taxon>Pseudomonadota</taxon>
        <taxon>Alphaproteobacteria</taxon>
        <taxon>Sphingomonadales</taxon>
        <taxon>Sphingomonadaceae</taxon>
        <taxon>Novosphingobium</taxon>
    </lineage>
</organism>
<name>A0A7W6CDH3_9SPHN</name>
<gene>
    <name evidence="2" type="ORF">GGR38_001478</name>
</gene>
<keyword evidence="3" id="KW-1185">Reference proteome</keyword>
<evidence type="ECO:0000313" key="3">
    <source>
        <dbReference type="Proteomes" id="UP000548867"/>
    </source>
</evidence>
<dbReference type="Proteomes" id="UP000548867">
    <property type="component" value="Unassembled WGS sequence"/>
</dbReference>
<comment type="caution">
    <text evidence="2">The sequence shown here is derived from an EMBL/GenBank/DDBJ whole genome shotgun (WGS) entry which is preliminary data.</text>
</comment>
<proteinExistence type="predicted"/>
<protein>
    <submittedName>
        <fullName evidence="2">Uncharacterized protein</fullName>
    </submittedName>
</protein>
<feature type="compositionally biased region" description="Low complexity" evidence="1">
    <location>
        <begin position="101"/>
        <end position="127"/>
    </location>
</feature>
<feature type="region of interest" description="Disordered" evidence="1">
    <location>
        <begin position="99"/>
        <end position="127"/>
    </location>
</feature>
<dbReference type="AlphaFoldDB" id="A0A7W6CDH3"/>
<dbReference type="EMBL" id="JACIDX010000005">
    <property type="protein sequence ID" value="MBB3954539.1"/>
    <property type="molecule type" value="Genomic_DNA"/>
</dbReference>
<accession>A0A7W6CDH3</accession>
<sequence>MAVWLFEPAHAWVSSNASGEAFPTCHFAACGGVALFGASLYYAYIVQIGSAFEGIGLHAADKVDMLVSLANIGVFLGGQAFKPLSIRRGEADCRVPRLHGPGRAMGSGAPASSSASSPARWRSHSCG</sequence>
<dbReference type="RefSeq" id="WP_183624118.1">
    <property type="nucleotide sequence ID" value="NZ_JACIDX010000005.1"/>
</dbReference>